<evidence type="ECO:0000256" key="6">
    <source>
        <dbReference type="ARBA" id="ARBA00023136"/>
    </source>
</evidence>
<comment type="subcellular location">
    <subcellularLocation>
        <location evidence="1">Cell membrane</location>
        <topology evidence="1">Multi-pass membrane protein</topology>
    </subcellularLocation>
</comment>
<protein>
    <submittedName>
        <fullName evidence="9">PhnE/PtxC family ABC transporter permease</fullName>
    </submittedName>
</protein>
<feature type="transmembrane region" description="Helical" evidence="7">
    <location>
        <begin position="427"/>
        <end position="446"/>
    </location>
</feature>
<dbReference type="InterPro" id="IPR000515">
    <property type="entry name" value="MetI-like"/>
</dbReference>
<feature type="transmembrane region" description="Helical" evidence="7">
    <location>
        <begin position="106"/>
        <end position="128"/>
    </location>
</feature>
<feature type="transmembrane region" description="Helical" evidence="7">
    <location>
        <begin position="300"/>
        <end position="321"/>
    </location>
</feature>
<comment type="caution">
    <text evidence="9">The sequence shown here is derived from an EMBL/GenBank/DDBJ whole genome shotgun (WGS) entry which is preliminary data.</text>
</comment>
<evidence type="ECO:0000256" key="5">
    <source>
        <dbReference type="ARBA" id="ARBA00022989"/>
    </source>
</evidence>
<keyword evidence="4 7" id="KW-0812">Transmembrane</keyword>
<evidence type="ECO:0000256" key="7">
    <source>
        <dbReference type="SAM" id="Phobius"/>
    </source>
</evidence>
<organism evidence="9 10">
    <name type="scientific">Simiduia curdlanivorans</name>
    <dbReference type="NCBI Taxonomy" id="1492769"/>
    <lineage>
        <taxon>Bacteria</taxon>
        <taxon>Pseudomonadati</taxon>
        <taxon>Pseudomonadota</taxon>
        <taxon>Gammaproteobacteria</taxon>
        <taxon>Cellvibrionales</taxon>
        <taxon>Cellvibrionaceae</taxon>
        <taxon>Simiduia</taxon>
    </lineage>
</organism>
<keyword evidence="2" id="KW-0813">Transport</keyword>
<dbReference type="Proteomes" id="UP001595840">
    <property type="component" value="Unassembled WGS sequence"/>
</dbReference>
<gene>
    <name evidence="9" type="ORF">ACFOX3_09355</name>
</gene>
<evidence type="ECO:0000256" key="2">
    <source>
        <dbReference type="ARBA" id="ARBA00022448"/>
    </source>
</evidence>
<sequence length="493" mass="55262">MTAPAARSLRQVSLYFALIGLVCLAFADIDITHVNPWHEVGAMARGFISPSVQHWPRFFQALLNTLAFAVQGITLAAMAGFTLALWYRKKAIRLMAAFLRSIHEVFWALLFIQIFGLTSLAGLLALVLPYTGTLTKIYGEQLEEIDPKPALACALTAQQSFSHFLFTKLPLVWAPMRHYTSYRLECALRSSIVLGFIGLPTLGFLLETALRQGNYSHASALIYALICLVVSLRFWLKPLMLLFAIPALFYLVPIEFHWDVRMAQQFLGDLLPTPWRYELSPAQSLQWWLKISAQQILPGLFNTVLLAQIVLLLTGILSLLWLPLNSPLFLRPGLRRVGDAWLILLRTLPEYLLNFLGLLLLGPSMLPAILAMGLHNGAIIAHLLGQHSSGLPAASFDTNTFSRFCFYVVPSLYRSFLAYLLYRWEIIIRETAMLGILGIPTLGFYIDSAFEALRFDVAWILIAVSSLLTLGADHFAHKLRGFLALKTTPETNE</sequence>
<feature type="transmembrane region" description="Helical" evidence="7">
    <location>
        <begin position="218"/>
        <end position="235"/>
    </location>
</feature>
<evidence type="ECO:0000256" key="3">
    <source>
        <dbReference type="ARBA" id="ARBA00022475"/>
    </source>
</evidence>
<feature type="transmembrane region" description="Helical" evidence="7">
    <location>
        <begin position="61"/>
        <end position="86"/>
    </location>
</feature>
<dbReference type="PROSITE" id="PS50928">
    <property type="entry name" value="ABC_TM1"/>
    <property type="match status" value="1"/>
</dbReference>
<feature type="transmembrane region" description="Helical" evidence="7">
    <location>
        <begin position="458"/>
        <end position="476"/>
    </location>
</feature>
<dbReference type="Gene3D" id="1.10.3720.10">
    <property type="entry name" value="MetI-like"/>
    <property type="match status" value="2"/>
</dbReference>
<dbReference type="PANTHER" id="PTHR30043:SF1">
    <property type="entry name" value="ABC TRANSPORT SYSTEM PERMEASE PROTEIN P69"/>
    <property type="match status" value="1"/>
</dbReference>
<keyword evidence="3" id="KW-1003">Cell membrane</keyword>
<dbReference type="RefSeq" id="WP_290260448.1">
    <property type="nucleotide sequence ID" value="NZ_JAUFQG010000004.1"/>
</dbReference>
<reference evidence="10" key="1">
    <citation type="journal article" date="2019" name="Int. J. Syst. Evol. Microbiol.">
        <title>The Global Catalogue of Microorganisms (GCM) 10K type strain sequencing project: providing services to taxonomists for standard genome sequencing and annotation.</title>
        <authorList>
            <consortium name="The Broad Institute Genomics Platform"/>
            <consortium name="The Broad Institute Genome Sequencing Center for Infectious Disease"/>
            <person name="Wu L."/>
            <person name="Ma J."/>
        </authorList>
    </citation>
    <scope>NUCLEOTIDE SEQUENCE [LARGE SCALE GENOMIC DNA]</scope>
    <source>
        <strain evidence="10">CECT 8570</strain>
    </source>
</reference>
<evidence type="ECO:0000259" key="8">
    <source>
        <dbReference type="PROSITE" id="PS50928"/>
    </source>
</evidence>
<name>A0ABV8V3L6_9GAMM</name>
<keyword evidence="6 7" id="KW-0472">Membrane</keyword>
<dbReference type="SUPFAM" id="SSF161098">
    <property type="entry name" value="MetI-like"/>
    <property type="match status" value="2"/>
</dbReference>
<dbReference type="InterPro" id="IPR035906">
    <property type="entry name" value="MetI-like_sf"/>
</dbReference>
<feature type="transmembrane region" description="Helical" evidence="7">
    <location>
        <begin position="187"/>
        <end position="206"/>
    </location>
</feature>
<dbReference type="PANTHER" id="PTHR30043">
    <property type="entry name" value="PHOSPHONATES TRANSPORT SYSTEM PERMEASE PROTEIN"/>
    <property type="match status" value="1"/>
</dbReference>
<keyword evidence="10" id="KW-1185">Reference proteome</keyword>
<feature type="domain" description="ABC transmembrane type-1" evidence="8">
    <location>
        <begin position="62"/>
        <end position="234"/>
    </location>
</feature>
<evidence type="ECO:0000313" key="10">
    <source>
        <dbReference type="Proteomes" id="UP001595840"/>
    </source>
</evidence>
<evidence type="ECO:0000256" key="1">
    <source>
        <dbReference type="ARBA" id="ARBA00004651"/>
    </source>
</evidence>
<keyword evidence="5 7" id="KW-1133">Transmembrane helix</keyword>
<evidence type="ECO:0000313" key="9">
    <source>
        <dbReference type="EMBL" id="MFC4362510.1"/>
    </source>
</evidence>
<proteinExistence type="predicted"/>
<accession>A0ABV8V3L6</accession>
<feature type="transmembrane region" description="Helical" evidence="7">
    <location>
        <begin position="241"/>
        <end position="258"/>
    </location>
</feature>
<dbReference type="EMBL" id="JBHSCX010000006">
    <property type="protein sequence ID" value="MFC4362510.1"/>
    <property type="molecule type" value="Genomic_DNA"/>
</dbReference>
<evidence type="ECO:0000256" key="4">
    <source>
        <dbReference type="ARBA" id="ARBA00022692"/>
    </source>
</evidence>